<keyword evidence="2" id="KW-1185">Reference proteome</keyword>
<sequence>MRNNLLTRQSATALQLEMLKSRLPISQRSEIEKQVQKMLANDFIEPVNSEWSSPVLLVGEAGVQSAGGRLFRSE</sequence>
<dbReference type="OrthoDB" id="7365298at2759"/>
<dbReference type="SUPFAM" id="SSF56672">
    <property type="entry name" value="DNA/RNA polymerases"/>
    <property type="match status" value="1"/>
</dbReference>
<dbReference type="AlphaFoldDB" id="A0A821UHW8"/>
<dbReference type="InterPro" id="IPR043502">
    <property type="entry name" value="DNA/RNA_pol_sf"/>
</dbReference>
<accession>A0A821UHW8</accession>
<dbReference type="GO" id="GO:0071897">
    <property type="term" value="P:DNA biosynthetic process"/>
    <property type="evidence" value="ECO:0007669"/>
    <property type="project" value="UniProtKB-ARBA"/>
</dbReference>
<organism evidence="1 2">
    <name type="scientific">Pieris macdunnoughi</name>
    <dbReference type="NCBI Taxonomy" id="345717"/>
    <lineage>
        <taxon>Eukaryota</taxon>
        <taxon>Metazoa</taxon>
        <taxon>Ecdysozoa</taxon>
        <taxon>Arthropoda</taxon>
        <taxon>Hexapoda</taxon>
        <taxon>Insecta</taxon>
        <taxon>Pterygota</taxon>
        <taxon>Neoptera</taxon>
        <taxon>Endopterygota</taxon>
        <taxon>Lepidoptera</taxon>
        <taxon>Glossata</taxon>
        <taxon>Ditrysia</taxon>
        <taxon>Papilionoidea</taxon>
        <taxon>Pieridae</taxon>
        <taxon>Pierinae</taxon>
        <taxon>Pieris</taxon>
    </lineage>
</organism>
<evidence type="ECO:0000313" key="2">
    <source>
        <dbReference type="Proteomes" id="UP000663880"/>
    </source>
</evidence>
<name>A0A821UHW8_9NEOP</name>
<reference evidence="1" key="1">
    <citation type="submission" date="2021-02" db="EMBL/GenBank/DDBJ databases">
        <authorList>
            <person name="Steward A R."/>
        </authorList>
    </citation>
    <scope>NUCLEOTIDE SEQUENCE</scope>
</reference>
<dbReference type="EMBL" id="CAJOBZ010000031">
    <property type="protein sequence ID" value="CAF4890532.1"/>
    <property type="molecule type" value="Genomic_DNA"/>
</dbReference>
<gene>
    <name evidence="1" type="ORF">PMACD_LOCUS10412</name>
</gene>
<protein>
    <submittedName>
        <fullName evidence="1">Uncharacterized protein</fullName>
    </submittedName>
</protein>
<proteinExistence type="predicted"/>
<dbReference type="Proteomes" id="UP000663880">
    <property type="component" value="Unassembled WGS sequence"/>
</dbReference>
<comment type="caution">
    <text evidence="1">The sequence shown here is derived from an EMBL/GenBank/DDBJ whole genome shotgun (WGS) entry which is preliminary data.</text>
</comment>
<evidence type="ECO:0000313" key="1">
    <source>
        <dbReference type="EMBL" id="CAF4890532.1"/>
    </source>
</evidence>
<dbReference type="Gene3D" id="3.10.10.10">
    <property type="entry name" value="HIV Type 1 Reverse Transcriptase, subunit A, domain 1"/>
    <property type="match status" value="1"/>
</dbReference>